<evidence type="ECO:0000313" key="8">
    <source>
        <dbReference type="EMBL" id="MBB5320684.1"/>
    </source>
</evidence>
<dbReference type="GO" id="GO:0071456">
    <property type="term" value="P:cellular response to hypoxia"/>
    <property type="evidence" value="ECO:0007669"/>
    <property type="project" value="TreeGrafter"/>
</dbReference>
<dbReference type="GO" id="GO:0008198">
    <property type="term" value="F:ferrous iron binding"/>
    <property type="evidence" value="ECO:0007669"/>
    <property type="project" value="TreeGrafter"/>
</dbReference>
<evidence type="ECO:0000256" key="6">
    <source>
        <dbReference type="ARBA" id="ARBA00023004"/>
    </source>
</evidence>
<dbReference type="RefSeq" id="WP_183700684.1">
    <property type="nucleotide sequence ID" value="NZ_JACHFE010000002.1"/>
</dbReference>
<protein>
    <submittedName>
        <fullName evidence="8">SM-20-related protein</fullName>
    </submittedName>
</protein>
<dbReference type="InterPro" id="IPR051559">
    <property type="entry name" value="HIF_prolyl_hydroxylases"/>
</dbReference>
<dbReference type="PANTHER" id="PTHR12907:SF26">
    <property type="entry name" value="HIF PROLYL HYDROXYLASE, ISOFORM C"/>
    <property type="match status" value="1"/>
</dbReference>
<dbReference type="EMBL" id="JACHFE010000002">
    <property type="protein sequence ID" value="MBB5320684.1"/>
    <property type="molecule type" value="Genomic_DNA"/>
</dbReference>
<keyword evidence="4" id="KW-0223">Dioxygenase</keyword>
<organism evidence="8 9">
    <name type="scientific">Marinobacter oulmenensis</name>
    <dbReference type="NCBI Taxonomy" id="643747"/>
    <lineage>
        <taxon>Bacteria</taxon>
        <taxon>Pseudomonadati</taxon>
        <taxon>Pseudomonadota</taxon>
        <taxon>Gammaproteobacteria</taxon>
        <taxon>Pseudomonadales</taxon>
        <taxon>Marinobacteraceae</taxon>
        <taxon>Marinobacter</taxon>
    </lineage>
</organism>
<dbReference type="InterPro" id="IPR005123">
    <property type="entry name" value="Oxoglu/Fe-dep_dioxygenase_dom"/>
</dbReference>
<keyword evidence="9" id="KW-1185">Reference proteome</keyword>
<dbReference type="InterPro" id="IPR006620">
    <property type="entry name" value="Pro_4_hyd_alph"/>
</dbReference>
<keyword evidence="6" id="KW-0408">Iron</keyword>
<dbReference type="Proteomes" id="UP000591735">
    <property type="component" value="Unassembled WGS sequence"/>
</dbReference>
<evidence type="ECO:0000259" key="7">
    <source>
        <dbReference type="PROSITE" id="PS51471"/>
    </source>
</evidence>
<feature type="domain" description="Fe2OG dioxygenase" evidence="7">
    <location>
        <begin position="138"/>
        <end position="246"/>
    </location>
</feature>
<evidence type="ECO:0000313" key="9">
    <source>
        <dbReference type="Proteomes" id="UP000591735"/>
    </source>
</evidence>
<dbReference type="GO" id="GO:0031418">
    <property type="term" value="F:L-ascorbic acid binding"/>
    <property type="evidence" value="ECO:0007669"/>
    <property type="project" value="UniProtKB-KW"/>
</dbReference>
<keyword evidence="3" id="KW-0847">Vitamin C</keyword>
<comment type="cofactor">
    <cofactor evidence="1">
        <name>L-ascorbate</name>
        <dbReference type="ChEBI" id="CHEBI:38290"/>
    </cofactor>
</comment>
<proteinExistence type="predicted"/>
<dbReference type="PANTHER" id="PTHR12907">
    <property type="entry name" value="EGL NINE HOMOLOG-RELATED"/>
    <property type="match status" value="1"/>
</dbReference>
<dbReference type="Pfam" id="PF13640">
    <property type="entry name" value="2OG-FeII_Oxy_3"/>
    <property type="match status" value="1"/>
</dbReference>
<gene>
    <name evidence="8" type="ORF">HNR38_001156</name>
</gene>
<keyword evidence="5" id="KW-0560">Oxidoreductase</keyword>
<keyword evidence="2" id="KW-0479">Metal-binding</keyword>
<sequence length="253" mass="28471">MQKKNAPSVVVPLPEPRLEHASGQLGRVAGDDTVQVGDDRPLASQVDECWLDSLADGLARDSWLELDLARHLPEGLVGALANEADILNKGEAMAHAGIGRGREQTNDRSVRRDRIAWLEGVTEPQALLFRFLDQLREGLNRRLFLNLKRYESHYATYRPGDFYKCHLDSFRGRASRVVSLVLYLNDDWHMADGGQLRVFHPGNESEVAAEVLPQAGRAVLFMSEEVPHEVLPANRTRFSIACWFRQDEVPLPL</sequence>
<dbReference type="InterPro" id="IPR044862">
    <property type="entry name" value="Pro_4_hyd_alph_FE2OG_OXY"/>
</dbReference>
<evidence type="ECO:0000256" key="2">
    <source>
        <dbReference type="ARBA" id="ARBA00022723"/>
    </source>
</evidence>
<dbReference type="GO" id="GO:0031543">
    <property type="term" value="F:peptidyl-proline dioxygenase activity"/>
    <property type="evidence" value="ECO:0007669"/>
    <property type="project" value="TreeGrafter"/>
</dbReference>
<evidence type="ECO:0000256" key="3">
    <source>
        <dbReference type="ARBA" id="ARBA00022896"/>
    </source>
</evidence>
<comment type="caution">
    <text evidence="8">The sequence shown here is derived from an EMBL/GenBank/DDBJ whole genome shotgun (WGS) entry which is preliminary data.</text>
</comment>
<dbReference type="SMART" id="SM00702">
    <property type="entry name" value="P4Hc"/>
    <property type="match status" value="1"/>
</dbReference>
<dbReference type="PROSITE" id="PS51471">
    <property type="entry name" value="FE2OG_OXY"/>
    <property type="match status" value="1"/>
</dbReference>
<evidence type="ECO:0000256" key="4">
    <source>
        <dbReference type="ARBA" id="ARBA00022964"/>
    </source>
</evidence>
<accession>A0A840U4N3</accession>
<name>A0A840U4N3_9GAMM</name>
<reference evidence="8 9" key="1">
    <citation type="submission" date="2020-08" db="EMBL/GenBank/DDBJ databases">
        <title>Genomic Encyclopedia of Type Strains, Phase IV (KMG-IV): sequencing the most valuable type-strain genomes for metagenomic binning, comparative biology and taxonomic classification.</title>
        <authorList>
            <person name="Goeker M."/>
        </authorList>
    </citation>
    <scope>NUCLEOTIDE SEQUENCE [LARGE SCALE GENOMIC DNA]</scope>
    <source>
        <strain evidence="8 9">DSM 22359</strain>
    </source>
</reference>
<dbReference type="AlphaFoldDB" id="A0A840U4N3"/>
<evidence type="ECO:0000256" key="5">
    <source>
        <dbReference type="ARBA" id="ARBA00023002"/>
    </source>
</evidence>
<evidence type="ECO:0000256" key="1">
    <source>
        <dbReference type="ARBA" id="ARBA00001961"/>
    </source>
</evidence>
<dbReference type="Gene3D" id="2.60.120.620">
    <property type="entry name" value="q2cbj1_9rhob like domain"/>
    <property type="match status" value="1"/>
</dbReference>